<reference evidence="4" key="1">
    <citation type="submission" date="2014-09" db="EMBL/GenBank/DDBJ databases">
        <title>Genome sequence of the luminous mushroom Mycena chlorophos for searching fungal bioluminescence genes.</title>
        <authorList>
            <person name="Tanaka Y."/>
            <person name="Kasuga D."/>
            <person name="Oba Y."/>
            <person name="Hase S."/>
            <person name="Sato K."/>
            <person name="Oba Y."/>
            <person name="Sakakibara Y."/>
        </authorList>
    </citation>
    <scope>NUCLEOTIDE SEQUENCE</scope>
</reference>
<evidence type="ECO:0000313" key="5">
    <source>
        <dbReference type="Proteomes" id="UP000815677"/>
    </source>
</evidence>
<gene>
    <name evidence="4" type="ORF">MCHLO_04376</name>
</gene>
<feature type="transmembrane region" description="Helical" evidence="2">
    <location>
        <begin position="128"/>
        <end position="150"/>
    </location>
</feature>
<dbReference type="EMBL" id="DF842913">
    <property type="protein sequence ID" value="GAT46877.1"/>
    <property type="molecule type" value="Genomic_DNA"/>
</dbReference>
<evidence type="ECO:0000259" key="3">
    <source>
        <dbReference type="Pfam" id="PF17101"/>
    </source>
</evidence>
<dbReference type="Pfam" id="PF17101">
    <property type="entry name" value="Stealth_CR1"/>
    <property type="match status" value="1"/>
</dbReference>
<dbReference type="InterPro" id="IPR031358">
    <property type="entry name" value="Stealth_CR1"/>
</dbReference>
<evidence type="ECO:0000256" key="2">
    <source>
        <dbReference type="SAM" id="Phobius"/>
    </source>
</evidence>
<feature type="region of interest" description="Disordered" evidence="1">
    <location>
        <begin position="266"/>
        <end position="296"/>
    </location>
</feature>
<sequence>MATTTTDAPSSIFPSAGTQALSSLINHIGLTILTFFLTRRVFSEESRGGRGPRLCVLLVFLDSYLFLLSSGILVFGVGLQINTTACAAAIFLCVLFYASSKALIYIFLAERVYIVWGGGRPRLKCVTYMVCIVSVTMYMAVVLAMILYRIAEFRESDGVCIIGLERAASIPLLMYDLYINILLTALFIWPILRSRHKAAPLKRVARRTLIASGVALTTSTINIAVLTILHGRELGWVCLASCGADVVCNAGALFWVTGPGSGHTGDAADSDFDADLDRDAPAHGQRQKPKQRTRNELNTVTEVTAPSQPFSPAGEAIFSTVITSSMGDFDFETSRVSGRGVERNTRDSSVNGVKSVGALFPGMRELSRKERRMRMQDAQMSDVVRTPASPTLTEFPEPPEELSDVNDVAGTLGLDRTEVVEQGGMDGCCNERQRAADLQSRRDGPDENRRPIASGTRDGGRQTVALRLLPMSSREAYLYEPLGSQPRPKSRWRELMCSPTRWTAVLIIVVLSLSSIALLTLQTTWQWPWKSSSVVPKIFPTTDDISIPHGAEGPAPYPPALQDAKQLGQTVYHPFVAPLPAQAIADTRVRPIRAQLELSDACLDRWVSSGQWTDPCTRAMVSESKIDLVYVWVNGSDILHQAARKTLLAELKYRTKDARFREHDELRYSLRAARAATKTWPNSTWHVITADVPNPHVPLESREADEEEVDILESLADSISEDDEQEAEEPEPEGENRLGLVPQWLDIECAIHGDETQPPIRLQHDTQLFRLTGSPGTKLTAKDSSEWLERILPSFNSHAIESQLPQLDPELVSENIVALNDDQFMLLPMPPAAFHTTLYGPVLRTDPGLLVGGDATGKADGGGEWRSLGWSDHLLNQRFGSRKRPYMQHNARSLSLPLMHEAALAFGEYFARTPLSQFRGSHKVPEEFEVNTIFLTGHFMVERHREALLYSWVVLKWDGYVEGMWRDLGGKDGETTIKFDDPAERTTRDDVELNLLMAGVVPPKVEDDHEQGDTTYTWTSMDGYSPRFNFLLPSVSLPRSCLERQSDSWSLFKHLLLEDPACGDQVISALIHKQRSGLGAFLPAATASSSDGDDNPETNPDPLTLPLVLTSNPPALPSNPRRFAVRLIQRYAHVLGDSPTLFVGLHSATDTQRNLRMADTTPATALFCMNDDMGNNAATLRAADKILKTWFEGRWPEKLRCEV</sequence>
<keyword evidence="2" id="KW-0472">Membrane</keyword>
<protein>
    <recommendedName>
        <fullName evidence="3">Stealth protein CR1 conserved region 1 domain-containing protein</fullName>
    </recommendedName>
</protein>
<keyword evidence="5" id="KW-1185">Reference proteome</keyword>
<dbReference type="Proteomes" id="UP000815677">
    <property type="component" value="Unassembled WGS sequence"/>
</dbReference>
<dbReference type="PANTHER" id="PTHR38848">
    <property type="entry name" value="G-PROTEIN COUPLED RECEPTORS FAMILY 3 PROFILE DOMAIN-CONTAINING PROTEIN"/>
    <property type="match status" value="1"/>
</dbReference>
<feature type="domain" description="Stealth protein CR1 conserved region 1" evidence="3">
    <location>
        <begin position="625"/>
        <end position="647"/>
    </location>
</feature>
<feature type="region of interest" description="Disordered" evidence="1">
    <location>
        <begin position="1084"/>
        <end position="1103"/>
    </location>
</feature>
<feature type="compositionally biased region" description="Acidic residues" evidence="1">
    <location>
        <begin position="719"/>
        <end position="733"/>
    </location>
</feature>
<feature type="region of interest" description="Disordered" evidence="1">
    <location>
        <begin position="433"/>
        <end position="461"/>
    </location>
</feature>
<feature type="region of interest" description="Disordered" evidence="1">
    <location>
        <begin position="716"/>
        <end position="739"/>
    </location>
</feature>
<accession>A0ABQ0L6X3</accession>
<feature type="transmembrane region" description="Helical" evidence="2">
    <location>
        <begin position="204"/>
        <end position="228"/>
    </location>
</feature>
<feature type="compositionally biased region" description="Basic and acidic residues" evidence="1">
    <location>
        <begin position="433"/>
        <end position="450"/>
    </location>
</feature>
<feature type="transmembrane region" description="Helical" evidence="2">
    <location>
        <begin position="54"/>
        <end position="81"/>
    </location>
</feature>
<organism evidence="4 5">
    <name type="scientific">Mycena chlorophos</name>
    <name type="common">Agaric fungus</name>
    <name type="synonym">Agaricus chlorophos</name>
    <dbReference type="NCBI Taxonomy" id="658473"/>
    <lineage>
        <taxon>Eukaryota</taxon>
        <taxon>Fungi</taxon>
        <taxon>Dikarya</taxon>
        <taxon>Basidiomycota</taxon>
        <taxon>Agaricomycotina</taxon>
        <taxon>Agaricomycetes</taxon>
        <taxon>Agaricomycetidae</taxon>
        <taxon>Agaricales</taxon>
        <taxon>Marasmiineae</taxon>
        <taxon>Mycenaceae</taxon>
        <taxon>Mycena</taxon>
    </lineage>
</organism>
<evidence type="ECO:0000256" key="1">
    <source>
        <dbReference type="SAM" id="MobiDB-lite"/>
    </source>
</evidence>
<dbReference type="PANTHER" id="PTHR38848:SF3">
    <property type="entry name" value="G-PROTEIN COUPLED RECEPTORS FAMILY 3 PROFILE DOMAIN-CONTAINING PROTEIN"/>
    <property type="match status" value="1"/>
</dbReference>
<keyword evidence="2" id="KW-1133">Transmembrane helix</keyword>
<feature type="transmembrane region" description="Helical" evidence="2">
    <location>
        <begin position="170"/>
        <end position="192"/>
    </location>
</feature>
<evidence type="ECO:0000313" key="4">
    <source>
        <dbReference type="EMBL" id="GAT46877.1"/>
    </source>
</evidence>
<keyword evidence="2" id="KW-0812">Transmembrane</keyword>
<feature type="region of interest" description="Disordered" evidence="1">
    <location>
        <begin position="378"/>
        <end position="404"/>
    </location>
</feature>
<proteinExistence type="predicted"/>
<name>A0ABQ0L6X3_MYCCL</name>
<feature type="transmembrane region" description="Helical" evidence="2">
    <location>
        <begin position="87"/>
        <end position="108"/>
    </location>
</feature>
<feature type="transmembrane region" description="Helical" evidence="2">
    <location>
        <begin position="20"/>
        <end position="42"/>
    </location>
</feature>